<dbReference type="Pfam" id="PF03577">
    <property type="entry name" value="Peptidase_C69"/>
    <property type="match status" value="1"/>
</dbReference>
<evidence type="ECO:0000256" key="3">
    <source>
        <dbReference type="ARBA" id="ARBA00022670"/>
    </source>
</evidence>
<dbReference type="PANTHER" id="PTHR12994:SF17">
    <property type="entry name" value="LD30995P"/>
    <property type="match status" value="1"/>
</dbReference>
<dbReference type="InterPro" id="IPR047804">
    <property type="entry name" value="C69_dipept_A-like"/>
</dbReference>
<accession>A0ABS3HAZ1</accession>
<gene>
    <name evidence="8" type="ORF">JZO76_11060</name>
</gene>
<evidence type="ECO:0000313" key="9">
    <source>
        <dbReference type="Proteomes" id="UP000664256"/>
    </source>
</evidence>
<keyword evidence="7" id="KW-0732">Signal</keyword>
<feature type="chain" id="PRO_5047015230" description="Dipeptidase" evidence="7">
    <location>
        <begin position="30"/>
        <end position="491"/>
    </location>
</feature>
<evidence type="ECO:0000256" key="1">
    <source>
        <dbReference type="ARBA" id="ARBA00001670"/>
    </source>
</evidence>
<keyword evidence="9" id="KW-1185">Reference proteome</keyword>
<keyword evidence="4 6" id="KW-0378">Hydrolase</keyword>
<evidence type="ECO:0000256" key="7">
    <source>
        <dbReference type="SAM" id="SignalP"/>
    </source>
</evidence>
<sequence length="491" mass="54802">MFKTKSLKKLGITLAITAASLAISSTANACTTVLVGKDASNDGSTMIARNEDMGTAWAKHFVIRQANTNPTNYVSKGNKVALTLPSKQLKYSATPEWDTSEGLYEEAGINSANVAMSGTESATTKEKVLKLDPLVENGIAEDSIVTVVLPYITSPKEGVARLGKIVEEKGAAEVNGVIFSNKEEIWYMEIVSGHHWVAVRVPDNQYAVIANTLTIGDIDTTDQGNVQVSTGLKNFVETNKLAKNSEKFSVRDIFADTKEDAQYNLPRMWDGQRMLTPSKKKKITDTDFNLFEKPDEPISFAKVAYILTLHFNGTKYDTMTGSKADKYRPISVPNTMESHILQFRSDVPEELSGIHWLALGVTDTSNYVPFYSGITKTPAYYQAGTDLPDVNSAYWTYRVTNILTKTNYQEFKTKETLPLRQEVRDYLAKQVAKTDTEAKQIIKDTPDNLPTYLNEQTEKFAKYSLEKYKELNKQLLVKMTELTPTKHNDNL</sequence>
<dbReference type="PANTHER" id="PTHR12994">
    <property type="entry name" value="SECERNIN"/>
    <property type="match status" value="1"/>
</dbReference>
<evidence type="ECO:0000256" key="6">
    <source>
        <dbReference type="RuleBase" id="RU364089"/>
    </source>
</evidence>
<dbReference type="EMBL" id="JAFLVT010000016">
    <property type="protein sequence ID" value="MBO0450060.1"/>
    <property type="molecule type" value="Genomic_DNA"/>
</dbReference>
<proteinExistence type="inferred from homology"/>
<keyword evidence="5 6" id="KW-0224">Dipeptidase</keyword>
<name>A0ABS3HAZ1_9ENTE</name>
<feature type="signal peptide" evidence="7">
    <location>
        <begin position="1"/>
        <end position="29"/>
    </location>
</feature>
<protein>
    <recommendedName>
        <fullName evidence="6">Dipeptidase</fullName>
        <ecNumber evidence="6">3.4.-.-</ecNumber>
    </recommendedName>
</protein>
<dbReference type="Gene3D" id="3.60.60.10">
    <property type="entry name" value="Penicillin V Acylase, Chain A"/>
    <property type="match status" value="1"/>
</dbReference>
<dbReference type="RefSeq" id="WP_206904347.1">
    <property type="nucleotide sequence ID" value="NZ_JAFLVT010000016.1"/>
</dbReference>
<organism evidence="8 9">
    <name type="scientific">Candidatus Enterococcus myersii</name>
    <dbReference type="NCBI Taxonomy" id="2815322"/>
    <lineage>
        <taxon>Bacteria</taxon>
        <taxon>Bacillati</taxon>
        <taxon>Bacillota</taxon>
        <taxon>Bacilli</taxon>
        <taxon>Lactobacillales</taxon>
        <taxon>Enterococcaceae</taxon>
        <taxon>Enterococcus</taxon>
    </lineage>
</organism>
<evidence type="ECO:0000313" key="8">
    <source>
        <dbReference type="EMBL" id="MBO0450060.1"/>
    </source>
</evidence>
<evidence type="ECO:0000256" key="4">
    <source>
        <dbReference type="ARBA" id="ARBA00022801"/>
    </source>
</evidence>
<dbReference type="NCBIfam" id="NF033678">
    <property type="entry name" value="C69_fam_dipept"/>
    <property type="match status" value="1"/>
</dbReference>
<evidence type="ECO:0000256" key="5">
    <source>
        <dbReference type="ARBA" id="ARBA00022997"/>
    </source>
</evidence>
<reference evidence="8 9" key="1">
    <citation type="submission" date="2021-03" db="EMBL/GenBank/DDBJ databases">
        <title>Enterococcal diversity collection.</title>
        <authorList>
            <person name="Gilmore M.S."/>
            <person name="Schwartzman J."/>
            <person name="Van Tyne D."/>
            <person name="Martin M."/>
            <person name="Earl A.M."/>
            <person name="Manson A.L."/>
            <person name="Straub T."/>
            <person name="Salamzade R."/>
            <person name="Saavedra J."/>
            <person name="Lebreton F."/>
            <person name="Prichula J."/>
            <person name="Schaufler K."/>
            <person name="Gaca A."/>
            <person name="Sgardioli B."/>
            <person name="Wagenaar J."/>
            <person name="Strong T."/>
        </authorList>
    </citation>
    <scope>NUCLEOTIDE SEQUENCE [LARGE SCALE GENOMIC DNA]</scope>
    <source>
        <strain evidence="8 9">MJM12</strain>
    </source>
</reference>
<dbReference type="EC" id="3.4.-.-" evidence="6"/>
<comment type="similarity">
    <text evidence="2 6">Belongs to the peptidase C69 family.</text>
</comment>
<keyword evidence="3 6" id="KW-0645">Protease</keyword>
<dbReference type="InterPro" id="IPR005322">
    <property type="entry name" value="Peptidase_C69"/>
</dbReference>
<comment type="caution">
    <text evidence="8">The sequence shown here is derived from an EMBL/GenBank/DDBJ whole genome shotgun (WGS) entry which is preliminary data.</text>
</comment>
<evidence type="ECO:0000256" key="2">
    <source>
        <dbReference type="ARBA" id="ARBA00007225"/>
    </source>
</evidence>
<dbReference type="Proteomes" id="UP000664256">
    <property type="component" value="Unassembled WGS sequence"/>
</dbReference>
<comment type="catalytic activity">
    <reaction evidence="1">
        <text>an L-aminoacyl-L-amino acid + H2O = 2 an L-alpha-amino acid</text>
        <dbReference type="Rhea" id="RHEA:48940"/>
        <dbReference type="ChEBI" id="CHEBI:15377"/>
        <dbReference type="ChEBI" id="CHEBI:59869"/>
        <dbReference type="ChEBI" id="CHEBI:77460"/>
        <dbReference type="EC" id="3.4.13.19"/>
    </reaction>
</comment>